<feature type="compositionally biased region" description="Basic residues" evidence="8">
    <location>
        <begin position="590"/>
        <end position="604"/>
    </location>
</feature>
<dbReference type="GO" id="GO:0000976">
    <property type="term" value="F:transcription cis-regulatory region binding"/>
    <property type="evidence" value="ECO:0007669"/>
    <property type="project" value="TreeGrafter"/>
</dbReference>
<dbReference type="GO" id="GO:0008270">
    <property type="term" value="F:zinc ion binding"/>
    <property type="evidence" value="ECO:0007669"/>
    <property type="project" value="InterPro"/>
</dbReference>
<sequence>MKRTLDNTSDKPSEALSSGRIQAKRPKSSQACSSCRKHKTRCELIDNPSPADAHSGAGYRCHRCKVLNISCSFESSEFAPQLMARATPSPPPYLRYPHPTSTTGTEPPRIGPQNNPLSLAHRDAHAMLAPATPRLNSAAIKHGFIPREGSVTTPHTPQTPLGNVDAHIQQKEDYIKLEDLFPLPPNAPWGFVKVPGGFDWTATPMLAMQNITTSRAHYTHGEGEGMELHASLANILGPDNIKNLLHFESRYSPWINLQPFSAPNPSMLLTLAHCLVASRHLDPATRSAVVPPLQKLTEDAILRHVFSAIPSTQAIQAVMVLSLWCPIGGGEGGQGQGQGQGRGEVEVRDGRLLVASAVSMAMNLRLSQAIEYVAGLREEIRKEEVREEDVEGDIGDGVEKARLWLSLMNAEWLLCVGTGRSPLSQRTSLDHAAIEWSSHATIGACRDMRLALVGQLVEVTEAALRLHFEGKADFGRFYKEVNDVCTKFDNLLRLISPLPVVAEHEVFYFHFLVIYHNVCRLLVMHHCLRETRRVYADNSGQLWHTLAEHGGINLAAQWGQEALLLAEGTLSAILSIPAARAPPHSPAHSPHSHHSHSPHAHASHAHAPDPAALLNTAPDQIFAMLCFAASFLVMCKLAIHQNHGADLPGSSDLLLARAVELLVRSACAPDHAPAKCAQLIRGLIASFEARVRKRAHGAGVCGAEGGQGGQCNTSAVRTSVGRELRAEAAAGSASG</sequence>
<dbReference type="InterPro" id="IPR051089">
    <property type="entry name" value="prtT"/>
</dbReference>
<feature type="compositionally biased region" description="Low complexity" evidence="8">
    <location>
        <begin position="580"/>
        <end position="589"/>
    </location>
</feature>
<evidence type="ECO:0000256" key="8">
    <source>
        <dbReference type="SAM" id="MobiDB-lite"/>
    </source>
</evidence>
<gene>
    <name evidence="10" type="ORF">FIBSPDRAFT_797797</name>
</gene>
<keyword evidence="5" id="KW-0238">DNA-binding</keyword>
<dbReference type="EMBL" id="KV417632">
    <property type="protein sequence ID" value="KZP13479.1"/>
    <property type="molecule type" value="Genomic_DNA"/>
</dbReference>
<keyword evidence="7" id="KW-0539">Nucleus</keyword>
<keyword evidence="6" id="KW-0804">Transcription</keyword>
<dbReference type="InterPro" id="IPR036864">
    <property type="entry name" value="Zn2-C6_fun-type_DNA-bd_sf"/>
</dbReference>
<dbReference type="CDD" id="cd00067">
    <property type="entry name" value="GAL4"/>
    <property type="match status" value="1"/>
</dbReference>
<dbReference type="PANTHER" id="PTHR31845">
    <property type="entry name" value="FINGER DOMAIN PROTEIN, PUTATIVE-RELATED"/>
    <property type="match status" value="1"/>
</dbReference>
<name>A0A166CBC5_9AGAM</name>
<feature type="domain" description="Zn(2)-C6 fungal-type" evidence="9">
    <location>
        <begin position="31"/>
        <end position="73"/>
    </location>
</feature>
<evidence type="ECO:0000256" key="3">
    <source>
        <dbReference type="ARBA" id="ARBA00022833"/>
    </source>
</evidence>
<dbReference type="OrthoDB" id="2595934at2759"/>
<dbReference type="GO" id="GO:0005634">
    <property type="term" value="C:nucleus"/>
    <property type="evidence" value="ECO:0007669"/>
    <property type="project" value="UniProtKB-SubCell"/>
</dbReference>
<dbReference type="PANTHER" id="PTHR31845:SF34">
    <property type="entry name" value="TRANSCRIPTIONAL ACTIVATOR OF PROTEASES PRTT"/>
    <property type="match status" value="1"/>
</dbReference>
<keyword evidence="3" id="KW-0862">Zinc</keyword>
<accession>A0A166CBC5</accession>
<evidence type="ECO:0000256" key="6">
    <source>
        <dbReference type="ARBA" id="ARBA00023163"/>
    </source>
</evidence>
<dbReference type="CDD" id="cd12148">
    <property type="entry name" value="fungal_TF_MHR"/>
    <property type="match status" value="1"/>
</dbReference>
<protein>
    <recommendedName>
        <fullName evidence="9">Zn(2)-C6 fungal-type domain-containing protein</fullName>
    </recommendedName>
</protein>
<feature type="compositionally biased region" description="Basic and acidic residues" evidence="8">
    <location>
        <begin position="1"/>
        <end position="13"/>
    </location>
</feature>
<proteinExistence type="predicted"/>
<comment type="subcellular location">
    <subcellularLocation>
        <location evidence="1">Nucleus</location>
    </subcellularLocation>
</comment>
<evidence type="ECO:0000256" key="4">
    <source>
        <dbReference type="ARBA" id="ARBA00023015"/>
    </source>
</evidence>
<feature type="region of interest" description="Disordered" evidence="8">
    <location>
        <begin position="580"/>
        <end position="606"/>
    </location>
</feature>
<evidence type="ECO:0000256" key="7">
    <source>
        <dbReference type="ARBA" id="ARBA00023242"/>
    </source>
</evidence>
<dbReference type="Gene3D" id="4.10.240.10">
    <property type="entry name" value="Zn(2)-C6 fungal-type DNA-binding domain"/>
    <property type="match status" value="1"/>
</dbReference>
<dbReference type="InterPro" id="IPR001138">
    <property type="entry name" value="Zn2Cys6_DnaBD"/>
</dbReference>
<dbReference type="GO" id="GO:0000981">
    <property type="term" value="F:DNA-binding transcription factor activity, RNA polymerase II-specific"/>
    <property type="evidence" value="ECO:0007669"/>
    <property type="project" value="InterPro"/>
</dbReference>
<evidence type="ECO:0000256" key="1">
    <source>
        <dbReference type="ARBA" id="ARBA00004123"/>
    </source>
</evidence>
<organism evidence="10 11">
    <name type="scientific">Athelia psychrophila</name>
    <dbReference type="NCBI Taxonomy" id="1759441"/>
    <lineage>
        <taxon>Eukaryota</taxon>
        <taxon>Fungi</taxon>
        <taxon>Dikarya</taxon>
        <taxon>Basidiomycota</taxon>
        <taxon>Agaricomycotina</taxon>
        <taxon>Agaricomycetes</taxon>
        <taxon>Agaricomycetidae</taxon>
        <taxon>Atheliales</taxon>
        <taxon>Atheliaceae</taxon>
        <taxon>Athelia</taxon>
    </lineage>
</organism>
<keyword evidence="4" id="KW-0805">Transcription regulation</keyword>
<feature type="non-terminal residue" evidence="10">
    <location>
        <position position="735"/>
    </location>
</feature>
<keyword evidence="11" id="KW-1185">Reference proteome</keyword>
<keyword evidence="2" id="KW-0479">Metal-binding</keyword>
<evidence type="ECO:0000256" key="2">
    <source>
        <dbReference type="ARBA" id="ARBA00022723"/>
    </source>
</evidence>
<dbReference type="Pfam" id="PF00172">
    <property type="entry name" value="Zn_clus"/>
    <property type="match status" value="1"/>
</dbReference>
<evidence type="ECO:0000313" key="10">
    <source>
        <dbReference type="EMBL" id="KZP13479.1"/>
    </source>
</evidence>
<dbReference type="Proteomes" id="UP000076532">
    <property type="component" value="Unassembled WGS sequence"/>
</dbReference>
<evidence type="ECO:0000313" key="11">
    <source>
        <dbReference type="Proteomes" id="UP000076532"/>
    </source>
</evidence>
<dbReference type="STRING" id="436010.A0A166CBC5"/>
<dbReference type="PROSITE" id="PS50048">
    <property type="entry name" value="ZN2_CY6_FUNGAL_2"/>
    <property type="match status" value="1"/>
</dbReference>
<evidence type="ECO:0000259" key="9">
    <source>
        <dbReference type="PROSITE" id="PS50048"/>
    </source>
</evidence>
<reference evidence="10 11" key="1">
    <citation type="journal article" date="2016" name="Mol. Biol. Evol.">
        <title>Comparative Genomics of Early-Diverging Mushroom-Forming Fungi Provides Insights into the Origins of Lignocellulose Decay Capabilities.</title>
        <authorList>
            <person name="Nagy L.G."/>
            <person name="Riley R."/>
            <person name="Tritt A."/>
            <person name="Adam C."/>
            <person name="Daum C."/>
            <person name="Floudas D."/>
            <person name="Sun H."/>
            <person name="Yadav J.S."/>
            <person name="Pangilinan J."/>
            <person name="Larsson K.H."/>
            <person name="Matsuura K."/>
            <person name="Barry K."/>
            <person name="Labutti K."/>
            <person name="Kuo R."/>
            <person name="Ohm R.A."/>
            <person name="Bhattacharya S.S."/>
            <person name="Shirouzu T."/>
            <person name="Yoshinaga Y."/>
            <person name="Martin F.M."/>
            <person name="Grigoriev I.V."/>
            <person name="Hibbett D.S."/>
        </authorList>
    </citation>
    <scope>NUCLEOTIDE SEQUENCE [LARGE SCALE GENOMIC DNA]</scope>
    <source>
        <strain evidence="10 11">CBS 109695</strain>
    </source>
</reference>
<feature type="region of interest" description="Disordered" evidence="8">
    <location>
        <begin position="1"/>
        <end position="32"/>
    </location>
</feature>
<evidence type="ECO:0000256" key="5">
    <source>
        <dbReference type="ARBA" id="ARBA00023125"/>
    </source>
</evidence>
<dbReference type="AlphaFoldDB" id="A0A166CBC5"/>
<dbReference type="SUPFAM" id="SSF57701">
    <property type="entry name" value="Zn2/Cys6 DNA-binding domain"/>
    <property type="match status" value="1"/>
</dbReference>
<dbReference type="SMART" id="SM00066">
    <property type="entry name" value="GAL4"/>
    <property type="match status" value="1"/>
</dbReference>